<dbReference type="OrthoDB" id="8265578at2"/>
<evidence type="ECO:0000313" key="2">
    <source>
        <dbReference type="EMBL" id="GLS65447.1"/>
    </source>
</evidence>
<dbReference type="EMBL" id="BSPK01000072">
    <property type="protein sequence ID" value="GLS65447.1"/>
    <property type="molecule type" value="Genomic_DNA"/>
</dbReference>
<sequence>MAQRVIVGRHPDGAVGLFISRPGVNVGDVGSGDYNNLWFSTQFANVGTVLAKGTCGLNQDVWFGDPGYVPLIRFEEWTGSAAITYPNFGFPFSANGRFYRADWTRYQLGHLARNGFRIIKRDPATDSGAVSPTFRWLAYTIPAWG</sequence>
<dbReference type="Proteomes" id="UP000321960">
    <property type="component" value="Unassembled WGS sequence"/>
</dbReference>
<comment type="caution">
    <text evidence="1">The sequence shown here is derived from an EMBL/GenBank/DDBJ whole genome shotgun (WGS) entry which is preliminary data.</text>
</comment>
<dbReference type="AlphaFoldDB" id="A0A512J6P8"/>
<name>A0A512J6P8_9HYPH</name>
<organism evidence="1 3">
    <name type="scientific">Methylobacterium oxalidis</name>
    <dbReference type="NCBI Taxonomy" id="944322"/>
    <lineage>
        <taxon>Bacteria</taxon>
        <taxon>Pseudomonadati</taxon>
        <taxon>Pseudomonadota</taxon>
        <taxon>Alphaproteobacteria</taxon>
        <taxon>Hyphomicrobiales</taxon>
        <taxon>Methylobacteriaceae</taxon>
        <taxon>Methylobacterium</taxon>
    </lineage>
</organism>
<reference evidence="2" key="1">
    <citation type="journal article" date="2014" name="Int. J. Syst. Evol. Microbiol.">
        <title>Complete genome of a new Firmicutes species belonging to the dominant human colonic microbiota ('Ruminococcus bicirculans') reveals two chromosomes and a selective capacity to utilize plant glucans.</title>
        <authorList>
            <consortium name="NISC Comparative Sequencing Program"/>
            <person name="Wegmann U."/>
            <person name="Louis P."/>
            <person name="Goesmann A."/>
            <person name="Henrissat B."/>
            <person name="Duncan S.H."/>
            <person name="Flint H.J."/>
        </authorList>
    </citation>
    <scope>NUCLEOTIDE SEQUENCE</scope>
    <source>
        <strain evidence="2">NBRC 107715</strain>
    </source>
</reference>
<accession>A0A512J6P8</accession>
<proteinExistence type="predicted"/>
<reference evidence="4" key="2">
    <citation type="journal article" date="2019" name="Int. J. Syst. Evol. Microbiol.">
        <title>The Global Catalogue of Microorganisms (GCM) 10K type strain sequencing project: providing services to taxonomists for standard genome sequencing and annotation.</title>
        <authorList>
            <consortium name="The Broad Institute Genomics Platform"/>
            <consortium name="The Broad Institute Genome Sequencing Center for Infectious Disease"/>
            <person name="Wu L."/>
            <person name="Ma J."/>
        </authorList>
    </citation>
    <scope>NUCLEOTIDE SEQUENCE [LARGE SCALE GENOMIC DNA]</scope>
    <source>
        <strain evidence="4">NBRC 107715</strain>
    </source>
</reference>
<reference evidence="1 3" key="3">
    <citation type="submission" date="2019-07" db="EMBL/GenBank/DDBJ databases">
        <title>Whole genome shotgun sequence of Methylobacterium oxalidis NBRC 107715.</title>
        <authorList>
            <person name="Hosoyama A."/>
            <person name="Uohara A."/>
            <person name="Ohji S."/>
            <person name="Ichikawa N."/>
        </authorList>
    </citation>
    <scope>NUCLEOTIDE SEQUENCE [LARGE SCALE GENOMIC DNA]</scope>
    <source>
        <strain evidence="1 3">NBRC 107715</strain>
    </source>
</reference>
<evidence type="ECO:0000313" key="3">
    <source>
        <dbReference type="Proteomes" id="UP000321960"/>
    </source>
</evidence>
<reference evidence="2" key="4">
    <citation type="submission" date="2023-01" db="EMBL/GenBank/DDBJ databases">
        <title>Draft genome sequence of Methylobacterium oxalidis strain NBRC 107715.</title>
        <authorList>
            <person name="Sun Q."/>
            <person name="Mori K."/>
        </authorList>
    </citation>
    <scope>NUCLEOTIDE SEQUENCE</scope>
    <source>
        <strain evidence="2">NBRC 107715</strain>
    </source>
</reference>
<evidence type="ECO:0000313" key="1">
    <source>
        <dbReference type="EMBL" id="GEP05572.1"/>
    </source>
</evidence>
<dbReference type="Proteomes" id="UP001156856">
    <property type="component" value="Unassembled WGS sequence"/>
</dbReference>
<dbReference type="EMBL" id="BJZU01000073">
    <property type="protein sequence ID" value="GEP05572.1"/>
    <property type="molecule type" value="Genomic_DNA"/>
</dbReference>
<keyword evidence="4" id="KW-1185">Reference proteome</keyword>
<evidence type="ECO:0000313" key="4">
    <source>
        <dbReference type="Proteomes" id="UP001156856"/>
    </source>
</evidence>
<protein>
    <submittedName>
        <fullName evidence="1">Uncharacterized protein</fullName>
    </submittedName>
</protein>
<dbReference type="RefSeq" id="WP_147027128.1">
    <property type="nucleotide sequence ID" value="NZ_BJZU01000073.1"/>
</dbReference>
<gene>
    <name evidence="2" type="ORF">GCM10007888_38290</name>
    <name evidence="1" type="ORF">MOX02_36100</name>
</gene>